<evidence type="ECO:0000313" key="3">
    <source>
        <dbReference type="Proteomes" id="UP000294650"/>
    </source>
</evidence>
<name>A0A4R3N8F7_9BACI</name>
<dbReference type="OrthoDB" id="581425at2"/>
<feature type="domain" description="EAL" evidence="1">
    <location>
        <begin position="1"/>
        <end position="244"/>
    </location>
</feature>
<organism evidence="2 3">
    <name type="scientific">Melghiribacillus thermohalophilus</name>
    <dbReference type="NCBI Taxonomy" id="1324956"/>
    <lineage>
        <taxon>Bacteria</taxon>
        <taxon>Bacillati</taxon>
        <taxon>Bacillota</taxon>
        <taxon>Bacilli</taxon>
        <taxon>Bacillales</taxon>
        <taxon>Bacillaceae</taxon>
        <taxon>Melghiribacillus</taxon>
    </lineage>
</organism>
<dbReference type="Gene3D" id="3.20.20.450">
    <property type="entry name" value="EAL domain"/>
    <property type="match status" value="1"/>
</dbReference>
<dbReference type="Proteomes" id="UP000294650">
    <property type="component" value="Unassembled WGS sequence"/>
</dbReference>
<evidence type="ECO:0000259" key="1">
    <source>
        <dbReference type="PROSITE" id="PS50883"/>
    </source>
</evidence>
<sequence>MEGLDPIDQLLNNKQISHHFQPLYVLSDWRTYGMESFIRFQDMNPEQLFRMAKEKNQLYVLDTKSVFQSVKTYFKSGMEKTLFLNVFPSTLMNPAFFDFVKQLGSEFPLFKQRVVFEINEAEPIEDISELRKAIVRLREEGIRFALDDFGKGSSNISTLIELEPEYIKLDKYFAEGLHQSKQKQFFIESILDYCKDQMQLILEGIETAKDLAMAKSIGVPIAQGFLLNEPKDLRDLIKEQRDFPLNLKLSLYNK</sequence>
<dbReference type="SUPFAM" id="SSF141868">
    <property type="entry name" value="EAL domain-like"/>
    <property type="match status" value="1"/>
</dbReference>
<dbReference type="GO" id="GO:0071111">
    <property type="term" value="F:cyclic-guanylate-specific phosphodiesterase activity"/>
    <property type="evidence" value="ECO:0007669"/>
    <property type="project" value="InterPro"/>
</dbReference>
<keyword evidence="3" id="KW-1185">Reference proteome</keyword>
<reference evidence="2 3" key="1">
    <citation type="submission" date="2019-03" db="EMBL/GenBank/DDBJ databases">
        <title>Genomic Encyclopedia of Type Strains, Phase IV (KMG-IV): sequencing the most valuable type-strain genomes for metagenomic binning, comparative biology and taxonomic classification.</title>
        <authorList>
            <person name="Goeker M."/>
        </authorList>
    </citation>
    <scope>NUCLEOTIDE SEQUENCE [LARGE SCALE GENOMIC DNA]</scope>
    <source>
        <strain evidence="2 3">DSM 25894</strain>
    </source>
</reference>
<dbReference type="EMBL" id="SMAN01000004">
    <property type="protein sequence ID" value="TCT25044.1"/>
    <property type="molecule type" value="Genomic_DNA"/>
</dbReference>
<dbReference type="PANTHER" id="PTHR33121:SF76">
    <property type="entry name" value="SIGNALING PROTEIN"/>
    <property type="match status" value="1"/>
</dbReference>
<comment type="caution">
    <text evidence="2">The sequence shown here is derived from an EMBL/GenBank/DDBJ whole genome shotgun (WGS) entry which is preliminary data.</text>
</comment>
<dbReference type="InterPro" id="IPR035919">
    <property type="entry name" value="EAL_sf"/>
</dbReference>
<dbReference type="PROSITE" id="PS50883">
    <property type="entry name" value="EAL"/>
    <property type="match status" value="1"/>
</dbReference>
<proteinExistence type="predicted"/>
<dbReference type="Pfam" id="PF00563">
    <property type="entry name" value="EAL"/>
    <property type="match status" value="1"/>
</dbReference>
<dbReference type="SMART" id="SM00052">
    <property type="entry name" value="EAL"/>
    <property type="match status" value="1"/>
</dbReference>
<dbReference type="RefSeq" id="WP_132371206.1">
    <property type="nucleotide sequence ID" value="NZ_SMAN01000004.1"/>
</dbReference>
<protein>
    <submittedName>
        <fullName evidence="2">EAL domain-containing protein (Putative c-di-GMP-specific phosphodiesterase class I)</fullName>
    </submittedName>
</protein>
<gene>
    <name evidence="2" type="ORF">EDD68_104115</name>
</gene>
<dbReference type="AlphaFoldDB" id="A0A4R3N8F7"/>
<dbReference type="InterPro" id="IPR001633">
    <property type="entry name" value="EAL_dom"/>
</dbReference>
<dbReference type="InterPro" id="IPR050706">
    <property type="entry name" value="Cyclic-di-GMP_PDE-like"/>
</dbReference>
<dbReference type="CDD" id="cd01948">
    <property type="entry name" value="EAL"/>
    <property type="match status" value="1"/>
</dbReference>
<accession>A0A4R3N8F7</accession>
<dbReference type="PANTHER" id="PTHR33121">
    <property type="entry name" value="CYCLIC DI-GMP PHOSPHODIESTERASE PDEF"/>
    <property type="match status" value="1"/>
</dbReference>
<evidence type="ECO:0000313" key="2">
    <source>
        <dbReference type="EMBL" id="TCT25044.1"/>
    </source>
</evidence>